<proteinExistence type="predicted"/>
<reference evidence="2" key="1">
    <citation type="submission" date="2017-11" db="EMBL/GenBank/DDBJ databases">
        <authorList>
            <person name="Lima N.C."/>
            <person name="Parody-Merino A.M."/>
            <person name="Battley P.F."/>
            <person name="Fidler A.E."/>
            <person name="Prosdocimi F."/>
        </authorList>
    </citation>
    <scope>NUCLEOTIDE SEQUENCE [LARGE SCALE GENOMIC DNA]</scope>
</reference>
<evidence type="ECO:0000313" key="1">
    <source>
        <dbReference type="EMBL" id="PKU47575.1"/>
    </source>
</evidence>
<keyword evidence="1" id="KW-0548">Nucleotidyltransferase</keyword>
<keyword evidence="1" id="KW-0808">Transferase</keyword>
<dbReference type="PANTHER" id="PTHR33332">
    <property type="entry name" value="REVERSE TRANSCRIPTASE DOMAIN-CONTAINING PROTEIN"/>
    <property type="match status" value="1"/>
</dbReference>
<dbReference type="GO" id="GO:0003964">
    <property type="term" value="F:RNA-directed DNA polymerase activity"/>
    <property type="evidence" value="ECO:0007669"/>
    <property type="project" value="UniProtKB-KW"/>
</dbReference>
<dbReference type="PRINTS" id="PR01345">
    <property type="entry name" value="CERVTRCPTASE"/>
</dbReference>
<name>A0A2I0UNF0_LIMLA</name>
<organism evidence="1 2">
    <name type="scientific">Limosa lapponica baueri</name>
    <dbReference type="NCBI Taxonomy" id="1758121"/>
    <lineage>
        <taxon>Eukaryota</taxon>
        <taxon>Metazoa</taxon>
        <taxon>Chordata</taxon>
        <taxon>Craniata</taxon>
        <taxon>Vertebrata</taxon>
        <taxon>Euteleostomi</taxon>
        <taxon>Archelosauria</taxon>
        <taxon>Archosauria</taxon>
        <taxon>Dinosauria</taxon>
        <taxon>Saurischia</taxon>
        <taxon>Theropoda</taxon>
        <taxon>Coelurosauria</taxon>
        <taxon>Aves</taxon>
        <taxon>Neognathae</taxon>
        <taxon>Neoaves</taxon>
        <taxon>Charadriiformes</taxon>
        <taxon>Scolopacidae</taxon>
        <taxon>Limosa</taxon>
    </lineage>
</organism>
<dbReference type="OrthoDB" id="6364030at2759"/>
<keyword evidence="1" id="KW-0695">RNA-directed DNA polymerase</keyword>
<dbReference type="EMBL" id="KZ505675">
    <property type="protein sequence ID" value="PKU47575.1"/>
    <property type="molecule type" value="Genomic_DNA"/>
</dbReference>
<evidence type="ECO:0000313" key="2">
    <source>
        <dbReference type="Proteomes" id="UP000233556"/>
    </source>
</evidence>
<gene>
    <name evidence="1" type="ORF">llap_2119</name>
</gene>
<sequence>MAAPEGWSKAILKKGKKEDLENRGWSADLKSWEGVADMPKSHAAIQSDLNRLEKWANRNLMKFNRRKYKVPHLGRNNPSHQHTLKATHLENSFAEKDLGVLLDHKPAMCPYGKAS</sequence>
<dbReference type="AlphaFoldDB" id="A0A2I0UNF0"/>
<dbReference type="Proteomes" id="UP000233556">
    <property type="component" value="Unassembled WGS sequence"/>
</dbReference>
<keyword evidence="2" id="KW-1185">Reference proteome</keyword>
<protein>
    <submittedName>
        <fullName evidence="1">Rna-directed dna polymerase from mobile element jockey-like</fullName>
    </submittedName>
</protein>
<accession>A0A2I0UNF0</accession>
<reference evidence="2" key="2">
    <citation type="submission" date="2017-12" db="EMBL/GenBank/DDBJ databases">
        <title>Genome sequence of the Bar-tailed Godwit (Limosa lapponica baueri).</title>
        <authorList>
            <person name="Lima N.C.B."/>
            <person name="Parody-Merino A.M."/>
            <person name="Battley P.F."/>
            <person name="Fidler A.E."/>
            <person name="Prosdocimi F."/>
        </authorList>
    </citation>
    <scope>NUCLEOTIDE SEQUENCE [LARGE SCALE GENOMIC DNA]</scope>
</reference>